<dbReference type="Proteomes" id="UP000192756">
    <property type="component" value="Unassembled WGS sequence"/>
</dbReference>
<dbReference type="OrthoDB" id="662670at2"/>
<organism evidence="1 2">
    <name type="scientific">Pedobacter africanus</name>
    <dbReference type="NCBI Taxonomy" id="151894"/>
    <lineage>
        <taxon>Bacteria</taxon>
        <taxon>Pseudomonadati</taxon>
        <taxon>Bacteroidota</taxon>
        <taxon>Sphingobacteriia</taxon>
        <taxon>Sphingobacteriales</taxon>
        <taxon>Sphingobacteriaceae</taxon>
        <taxon>Pedobacter</taxon>
    </lineage>
</organism>
<keyword evidence="2" id="KW-1185">Reference proteome</keyword>
<accession>A0A1W2A1G1</accession>
<dbReference type="EMBL" id="FWXT01000001">
    <property type="protein sequence ID" value="SMC54480.1"/>
    <property type="molecule type" value="Genomic_DNA"/>
</dbReference>
<proteinExistence type="predicted"/>
<reference evidence="2" key="1">
    <citation type="submission" date="2017-04" db="EMBL/GenBank/DDBJ databases">
        <authorList>
            <person name="Varghese N."/>
            <person name="Submissions S."/>
        </authorList>
    </citation>
    <scope>NUCLEOTIDE SEQUENCE [LARGE SCALE GENOMIC DNA]</scope>
    <source>
        <strain evidence="2">DSM 12126</strain>
    </source>
</reference>
<gene>
    <name evidence="1" type="ORF">SAMN04488524_1154</name>
</gene>
<name>A0A1W2A1G1_9SPHI</name>
<evidence type="ECO:0000313" key="2">
    <source>
        <dbReference type="Proteomes" id="UP000192756"/>
    </source>
</evidence>
<sequence length="228" mass="26042">MSDFLDYINEYSDLLKKGAKWETDDEPLAPVLSETDTWADDYIYEFYCYICLVIDLMNNYDLEFVKGIGKFEYKFPRKAALKKGKPRFHALKNGVLKFQICAGTKINCSIALEEDNNPDISFQKPDASENPNEDDIILIMDAKFKEDPKTVLPKSEVYKFITISYNLFNLKGAPSVPINFKRFADMLGNCLITNGQSYTPPADISLLKLHNIKEVENFAPKLKHNVLG</sequence>
<dbReference type="AlphaFoldDB" id="A0A1W2A1G1"/>
<dbReference type="STRING" id="151894.SAMN04488524_1154"/>
<evidence type="ECO:0000313" key="1">
    <source>
        <dbReference type="EMBL" id="SMC54480.1"/>
    </source>
</evidence>
<dbReference type="RefSeq" id="WP_084237418.1">
    <property type="nucleotide sequence ID" value="NZ_FWXT01000001.1"/>
</dbReference>
<protein>
    <submittedName>
        <fullName evidence="1">Uncharacterized protein</fullName>
    </submittedName>
</protein>